<proteinExistence type="predicted"/>
<keyword evidence="4" id="KW-1185">Reference proteome</keyword>
<accession>A0A9X1D8G2</accession>
<dbReference type="Gene3D" id="3.20.20.140">
    <property type="entry name" value="Metal-dependent hydrolases"/>
    <property type="match status" value="1"/>
</dbReference>
<dbReference type="Proteomes" id="UP001138757">
    <property type="component" value="Unassembled WGS sequence"/>
</dbReference>
<dbReference type="GO" id="GO:0016810">
    <property type="term" value="F:hydrolase activity, acting on carbon-nitrogen (but not peptide) bonds"/>
    <property type="evidence" value="ECO:0007669"/>
    <property type="project" value="InterPro"/>
</dbReference>
<feature type="chain" id="PRO_5040976341" evidence="1">
    <location>
        <begin position="22"/>
        <end position="679"/>
    </location>
</feature>
<evidence type="ECO:0000313" key="3">
    <source>
        <dbReference type="EMBL" id="MBT2185389.1"/>
    </source>
</evidence>
<evidence type="ECO:0000259" key="2">
    <source>
        <dbReference type="Pfam" id="PF01979"/>
    </source>
</evidence>
<organism evidence="3 4">
    <name type="scientific">Sphingobium nicotianae</name>
    <dbReference type="NCBI Taxonomy" id="2782607"/>
    <lineage>
        <taxon>Bacteria</taxon>
        <taxon>Pseudomonadati</taxon>
        <taxon>Pseudomonadota</taxon>
        <taxon>Alphaproteobacteria</taxon>
        <taxon>Sphingomonadales</taxon>
        <taxon>Sphingomonadaceae</taxon>
        <taxon>Sphingobium</taxon>
    </lineage>
</organism>
<gene>
    <name evidence="3" type="ORF">KK488_00305</name>
</gene>
<dbReference type="InterPro" id="IPR011059">
    <property type="entry name" value="Metal-dep_hydrolase_composite"/>
</dbReference>
<evidence type="ECO:0000256" key="1">
    <source>
        <dbReference type="SAM" id="SignalP"/>
    </source>
</evidence>
<dbReference type="PANTHER" id="PTHR43135">
    <property type="entry name" value="ALPHA-D-RIBOSE 1-METHYLPHOSPHONATE 5-TRIPHOSPHATE DIPHOSPHATASE"/>
    <property type="match status" value="1"/>
</dbReference>
<reference evidence="3" key="1">
    <citation type="submission" date="2021-05" db="EMBL/GenBank/DDBJ databases">
        <title>Genome of Sphingobium sp. strain.</title>
        <authorList>
            <person name="Fan R."/>
        </authorList>
    </citation>
    <scope>NUCLEOTIDE SEQUENCE</scope>
    <source>
        <strain evidence="3">H33</strain>
    </source>
</reference>
<dbReference type="InterPro" id="IPR051781">
    <property type="entry name" value="Metallo-dep_Hydrolase"/>
</dbReference>
<dbReference type="InterPro" id="IPR032466">
    <property type="entry name" value="Metal_Hydrolase"/>
</dbReference>
<dbReference type="Pfam" id="PF01979">
    <property type="entry name" value="Amidohydro_1"/>
    <property type="match status" value="1"/>
</dbReference>
<dbReference type="SUPFAM" id="SSF51338">
    <property type="entry name" value="Composite domain of metallo-dependent hydrolases"/>
    <property type="match status" value="1"/>
</dbReference>
<feature type="domain" description="Amidohydrolase-related" evidence="2">
    <location>
        <begin position="569"/>
        <end position="660"/>
    </location>
</feature>
<dbReference type="Gene3D" id="2.30.40.10">
    <property type="entry name" value="Urease, subunit C, domain 1"/>
    <property type="match status" value="2"/>
</dbReference>
<dbReference type="AlphaFoldDB" id="A0A9X1D8G2"/>
<dbReference type="SUPFAM" id="SSF51556">
    <property type="entry name" value="Metallo-dependent hydrolases"/>
    <property type="match status" value="1"/>
</dbReference>
<sequence>MRPISLLPCAMSLLLASSVLAQVPKDQLAHPPADAVHYLIVSTGGQHGESWIWTAPDGRKMGRESLNLRGQIWEIDSAETDDPVNPPTAIAIRGTTPQGDAAETYALKNGSANWTSPVDKGTTKVRTPHFYMSQGGPVSLLASFVQHLLAQPDKTLDLLPGGKAKAEKLTTIEIGEGDKKKTVVCWSITGLFNTPFPVWTDADGRFFGYSNFLAWLPAGYEGEQARLDAAQTRALSAQMPALARSLITTPAGPVAFTHVKTYDADNMLFLADQTVLVSGSKIVAAGPWGKVKVPAKAQIIDGKGKTLVPGLWDAHMHVGGDYTGIQELSLGVTSVRDPGNDDKLTIDRRERTAKGDLLMPNVYPSSLIDGKGPNTAQVANVATSEEEAIAWVRKAKENGFTGVKFYGTMNPVWMPNTIAEAHRLGLHVHGHIPQGMRPMDAIRDGYDEITHINWVIMQAMPDDVIASDNGIARFEGPGRYAKDVDLNGPVMSEIIHAMAAKKIANDPTAVAFEGLYVPDNGEVIGAYTPFLGTLPPAVERSYKTGGFAVPKDLTRADYRKSFTMMLVLIKKLFDAGVPIVAGTDGSGIELVRELELYVAAGMTPAQALSTATIAPARLIGVDKTTGSIVPGKTADLVLVEGDPSQSVSALRQTRVVMMGGRMMDADALRAAAGFSGRPH</sequence>
<comment type="caution">
    <text evidence="3">The sequence shown here is derived from an EMBL/GenBank/DDBJ whole genome shotgun (WGS) entry which is preliminary data.</text>
</comment>
<feature type="signal peptide" evidence="1">
    <location>
        <begin position="1"/>
        <end position="21"/>
    </location>
</feature>
<protein>
    <submittedName>
        <fullName evidence="3">Amidohydrolase family protein</fullName>
    </submittedName>
</protein>
<dbReference type="EMBL" id="JAHGAW010000001">
    <property type="protein sequence ID" value="MBT2185389.1"/>
    <property type="molecule type" value="Genomic_DNA"/>
</dbReference>
<keyword evidence="1" id="KW-0732">Signal</keyword>
<name>A0A9X1D8G2_9SPHN</name>
<dbReference type="InterPro" id="IPR006680">
    <property type="entry name" value="Amidohydro-rel"/>
</dbReference>
<evidence type="ECO:0000313" key="4">
    <source>
        <dbReference type="Proteomes" id="UP001138757"/>
    </source>
</evidence>
<dbReference type="PANTHER" id="PTHR43135:SF3">
    <property type="entry name" value="ALPHA-D-RIBOSE 1-METHYLPHOSPHONATE 5-TRIPHOSPHATE DIPHOSPHATASE"/>
    <property type="match status" value="1"/>
</dbReference>